<accession>A0A7J7IRF2</accession>
<sequence>MPTWLYTYNKIAYISTKSCMCIYNKVSKCKLTTLKSMASNIITEICTRISFMMYYIQYMHVILCDKASL</sequence>
<dbReference type="AlphaFoldDB" id="A0A7J7IRF2"/>
<gene>
    <name evidence="1" type="ORF">EB796_025164</name>
</gene>
<keyword evidence="2" id="KW-1185">Reference proteome</keyword>
<evidence type="ECO:0000313" key="1">
    <source>
        <dbReference type="EMBL" id="KAF6016532.1"/>
    </source>
</evidence>
<dbReference type="Proteomes" id="UP000593567">
    <property type="component" value="Unassembled WGS sequence"/>
</dbReference>
<organism evidence="1 2">
    <name type="scientific">Bugula neritina</name>
    <name type="common">Brown bryozoan</name>
    <name type="synonym">Sertularia neritina</name>
    <dbReference type="NCBI Taxonomy" id="10212"/>
    <lineage>
        <taxon>Eukaryota</taxon>
        <taxon>Metazoa</taxon>
        <taxon>Spiralia</taxon>
        <taxon>Lophotrochozoa</taxon>
        <taxon>Bryozoa</taxon>
        <taxon>Gymnolaemata</taxon>
        <taxon>Cheilostomatida</taxon>
        <taxon>Flustrina</taxon>
        <taxon>Buguloidea</taxon>
        <taxon>Bugulidae</taxon>
        <taxon>Bugula</taxon>
    </lineage>
</organism>
<name>A0A7J7IRF2_BUGNE</name>
<dbReference type="EMBL" id="VXIV02003518">
    <property type="protein sequence ID" value="KAF6016532.1"/>
    <property type="molecule type" value="Genomic_DNA"/>
</dbReference>
<evidence type="ECO:0000313" key="2">
    <source>
        <dbReference type="Proteomes" id="UP000593567"/>
    </source>
</evidence>
<reference evidence="1" key="1">
    <citation type="submission" date="2020-06" db="EMBL/GenBank/DDBJ databases">
        <title>Draft genome of Bugula neritina, a colonial animal packing powerful symbionts and potential medicines.</title>
        <authorList>
            <person name="Rayko M."/>
        </authorList>
    </citation>
    <scope>NUCLEOTIDE SEQUENCE [LARGE SCALE GENOMIC DNA]</scope>
    <source>
        <strain evidence="1">Kwan_BN1</strain>
    </source>
</reference>
<comment type="caution">
    <text evidence="1">The sequence shown here is derived from an EMBL/GenBank/DDBJ whole genome shotgun (WGS) entry which is preliminary data.</text>
</comment>
<protein>
    <submittedName>
        <fullName evidence="1">Uncharacterized protein</fullName>
    </submittedName>
</protein>
<proteinExistence type="predicted"/>